<dbReference type="Pfam" id="PF17288">
    <property type="entry name" value="Terminase_3C"/>
    <property type="match status" value="1"/>
</dbReference>
<dbReference type="Gene3D" id="3.40.50.300">
    <property type="entry name" value="P-loop containing nucleotide triphosphate hydrolases"/>
    <property type="match status" value="1"/>
</dbReference>
<dbReference type="Proteomes" id="UP000245974">
    <property type="component" value="Unassembled WGS sequence"/>
</dbReference>
<dbReference type="Gene3D" id="3.30.420.280">
    <property type="match status" value="1"/>
</dbReference>
<dbReference type="InterPro" id="IPR035412">
    <property type="entry name" value="Terminase_L_N"/>
</dbReference>
<name>A0A2U3MY10_9GAMM</name>
<organism evidence="3 4">
    <name type="scientific">Acinetobacter stercoris</name>
    <dbReference type="NCBI Taxonomy" id="2126983"/>
    <lineage>
        <taxon>Bacteria</taxon>
        <taxon>Pseudomonadati</taxon>
        <taxon>Pseudomonadota</taxon>
        <taxon>Gammaproteobacteria</taxon>
        <taxon>Moraxellales</taxon>
        <taxon>Moraxellaceae</taxon>
        <taxon>Acinetobacter</taxon>
    </lineage>
</organism>
<dbReference type="InterPro" id="IPR035413">
    <property type="entry name" value="Terminase_L_C"/>
</dbReference>
<proteinExistence type="predicted"/>
<dbReference type="Pfam" id="PF04466">
    <property type="entry name" value="Terminase_3"/>
    <property type="match status" value="1"/>
</dbReference>
<dbReference type="InterPro" id="IPR027417">
    <property type="entry name" value="P-loop_NTPase"/>
</dbReference>
<sequence>MSKVQIQLPLKLIPLFSEPKLRYRSSWGGRGSAKTRTFAKMTAIKGYMFAEAGISGMILGAREFMNTLADSSMEEIKQAIRSEPFLNAYYDIGENYIRTKNRRVNYSFTGLRHNLDSIKSKARILLCWVDEAETVSEVAWRKLLPTVREADSEIWITWNPERRDSPTSKRFRHEEIRDSVTGELIGLGVEMNYTDNPWFPEELELERRRDQATLDDSSYRWIWEGDYLEYSEAQIFRDKYEIKDFIPDPETWDGPYQGLDFGFANDPLACTRSWIHDDCLWIEYEAGAVGLELDETVDFLEILIPHVALYSIYADNARPESISHLKRKGLNKIKPCEKGKGSVEDGIAFIKSFKRIYIHSRCKQTLHEFRNYSYKKDRLTDEVLPIIVDAFNHYVDSIRYALEKISKGRGKTKPATAGSRTFN</sequence>
<accession>A0A2U3MY10</accession>
<dbReference type="AlphaFoldDB" id="A0A2U3MY10"/>
<dbReference type="InParanoid" id="A0A2U3MY10"/>
<dbReference type="OrthoDB" id="5684611at2"/>
<dbReference type="EMBL" id="OOGT01000052">
    <property type="protein sequence ID" value="SPL70320.1"/>
    <property type="molecule type" value="Genomic_DNA"/>
</dbReference>
<feature type="domain" description="Phage terminase large subunit C-terminal" evidence="2">
    <location>
        <begin position="260"/>
        <end position="403"/>
    </location>
</feature>
<keyword evidence="4" id="KW-1185">Reference proteome</keyword>
<evidence type="ECO:0000313" key="4">
    <source>
        <dbReference type="Proteomes" id="UP000245974"/>
    </source>
</evidence>
<evidence type="ECO:0000259" key="2">
    <source>
        <dbReference type="Pfam" id="PF17288"/>
    </source>
</evidence>
<gene>
    <name evidence="3" type="ORF">KPC_1498</name>
</gene>
<dbReference type="PANTHER" id="PTHR39184">
    <property type="match status" value="1"/>
</dbReference>
<dbReference type="InterPro" id="IPR052380">
    <property type="entry name" value="Viral_DNA_packaging_terminase"/>
</dbReference>
<evidence type="ECO:0000313" key="3">
    <source>
        <dbReference type="EMBL" id="SPL70320.1"/>
    </source>
</evidence>
<protein>
    <submittedName>
        <fullName evidence="3">Phage terminase large subunit</fullName>
    </submittedName>
</protein>
<feature type="domain" description="Phage terminase large subunit N-terminal" evidence="1">
    <location>
        <begin position="24"/>
        <end position="225"/>
    </location>
</feature>
<dbReference type="RefSeq" id="WP_121973799.1">
    <property type="nucleotide sequence ID" value="NZ_OOGT01000052.1"/>
</dbReference>
<reference evidence="4" key="1">
    <citation type="submission" date="2018-03" db="EMBL/GenBank/DDBJ databases">
        <authorList>
            <person name="Blom J."/>
        </authorList>
    </citation>
    <scope>NUCLEOTIDE SEQUENCE [LARGE SCALE GENOMIC DNA]</scope>
    <source>
        <strain evidence="4">KPC-SM-21</strain>
    </source>
</reference>
<evidence type="ECO:0000259" key="1">
    <source>
        <dbReference type="Pfam" id="PF04466"/>
    </source>
</evidence>
<dbReference type="PANTHER" id="PTHR39184:SF1">
    <property type="entry name" value="PBSX PHAGE TERMINASE LARGE SUBUNIT"/>
    <property type="match status" value="1"/>
</dbReference>